<feature type="compositionally biased region" description="Basic and acidic residues" evidence="8">
    <location>
        <begin position="522"/>
        <end position="551"/>
    </location>
</feature>
<dbReference type="Gene3D" id="2.170.210.10">
    <property type="entry name" value="DNA double-strand break repair and VJ recombination XRCC4, N-terminal"/>
    <property type="match status" value="1"/>
</dbReference>
<organism evidence="11 12">
    <name type="scientific">Beauveria brongniartii RCEF 3172</name>
    <dbReference type="NCBI Taxonomy" id="1081107"/>
    <lineage>
        <taxon>Eukaryota</taxon>
        <taxon>Fungi</taxon>
        <taxon>Dikarya</taxon>
        <taxon>Ascomycota</taxon>
        <taxon>Pezizomycotina</taxon>
        <taxon>Sordariomycetes</taxon>
        <taxon>Hypocreomycetidae</taxon>
        <taxon>Hypocreales</taxon>
        <taxon>Cordycipitaceae</taxon>
        <taxon>Beauveria</taxon>
        <taxon>Beauveria brongniartii</taxon>
    </lineage>
</organism>
<evidence type="ECO:0000256" key="4">
    <source>
        <dbReference type="ARBA" id="ARBA00023204"/>
    </source>
</evidence>
<keyword evidence="2" id="KW-0227">DNA damage</keyword>
<feature type="compositionally biased region" description="Acidic residues" evidence="8">
    <location>
        <begin position="394"/>
        <end position="409"/>
    </location>
</feature>
<feature type="domain" description="XLF-like N-terminal" evidence="9">
    <location>
        <begin position="6"/>
        <end position="132"/>
    </location>
</feature>
<evidence type="ECO:0000259" key="10">
    <source>
        <dbReference type="Pfam" id="PF21928"/>
    </source>
</evidence>
<evidence type="ECO:0000256" key="8">
    <source>
        <dbReference type="SAM" id="MobiDB-lite"/>
    </source>
</evidence>
<feature type="compositionally biased region" description="Pro residues" evidence="8">
    <location>
        <begin position="371"/>
        <end position="386"/>
    </location>
</feature>
<evidence type="ECO:0000256" key="6">
    <source>
        <dbReference type="ARBA" id="ARBA00025747"/>
    </source>
</evidence>
<dbReference type="Proteomes" id="UP000076863">
    <property type="component" value="Unassembled WGS sequence"/>
</dbReference>
<evidence type="ECO:0000256" key="5">
    <source>
        <dbReference type="ARBA" id="ARBA00023242"/>
    </source>
</evidence>
<feature type="domain" description="XLF-like coiled-coil region" evidence="10">
    <location>
        <begin position="135"/>
        <end position="186"/>
    </location>
</feature>
<evidence type="ECO:0000256" key="3">
    <source>
        <dbReference type="ARBA" id="ARBA00023125"/>
    </source>
</evidence>
<dbReference type="OrthoDB" id="2155935at2759"/>
<dbReference type="Pfam" id="PF09302">
    <property type="entry name" value="XLF"/>
    <property type="match status" value="1"/>
</dbReference>
<dbReference type="Pfam" id="PF21928">
    <property type="entry name" value="XLF_CC"/>
    <property type="match status" value="1"/>
</dbReference>
<comment type="subcellular location">
    <subcellularLocation>
        <location evidence="1">Nucleus</location>
    </subcellularLocation>
</comment>
<evidence type="ECO:0000313" key="11">
    <source>
        <dbReference type="EMBL" id="OAA41473.1"/>
    </source>
</evidence>
<keyword evidence="5" id="KW-0539">Nucleus</keyword>
<feature type="region of interest" description="Disordered" evidence="8">
    <location>
        <begin position="275"/>
        <end position="562"/>
    </location>
</feature>
<evidence type="ECO:0000313" key="12">
    <source>
        <dbReference type="Proteomes" id="UP000076863"/>
    </source>
</evidence>
<evidence type="ECO:0000256" key="7">
    <source>
        <dbReference type="ARBA" id="ARBA00044529"/>
    </source>
</evidence>
<dbReference type="AlphaFoldDB" id="A0A162JFU1"/>
<reference evidence="11 12" key="1">
    <citation type="journal article" date="2016" name="Genome Biol. Evol.">
        <title>Divergent and convergent evolution of fungal pathogenicity.</title>
        <authorList>
            <person name="Shang Y."/>
            <person name="Xiao G."/>
            <person name="Zheng P."/>
            <person name="Cen K."/>
            <person name="Zhan S."/>
            <person name="Wang C."/>
        </authorList>
    </citation>
    <scope>NUCLEOTIDE SEQUENCE [LARGE SCALE GENOMIC DNA]</scope>
    <source>
        <strain evidence="11 12">RCEF 3172</strain>
    </source>
</reference>
<name>A0A162JFU1_9HYPO</name>
<feature type="compositionally biased region" description="Low complexity" evidence="8">
    <location>
        <begin position="411"/>
        <end position="423"/>
    </location>
</feature>
<dbReference type="CDD" id="cd22285">
    <property type="entry name" value="HD_XLF_N"/>
    <property type="match status" value="1"/>
</dbReference>
<keyword evidence="3" id="KW-0238">DNA-binding</keyword>
<protein>
    <recommendedName>
        <fullName evidence="7">Non-homologous end-joining factor 1</fullName>
    </recommendedName>
</protein>
<feature type="compositionally biased region" description="Acidic residues" evidence="8">
    <location>
        <begin position="302"/>
        <end position="312"/>
    </location>
</feature>
<accession>A0A162JFU1</accession>
<dbReference type="GO" id="GO:0032807">
    <property type="term" value="C:DNA ligase IV complex"/>
    <property type="evidence" value="ECO:0007669"/>
    <property type="project" value="TreeGrafter"/>
</dbReference>
<keyword evidence="12" id="KW-1185">Reference proteome</keyword>
<dbReference type="InterPro" id="IPR015381">
    <property type="entry name" value="XLF-like_N"/>
</dbReference>
<sequence>MAGAKTWRPLRLSGEGQLPPLLVAFETKASEYSIQVTDMAHVWTESMERKAICMRAWKEDTSIDPSDTPENMSKFLQTLRGALDETADGHDEATFTLSPGSSADSGKEGLKLVATCQLAGFEPLEWPFHLNKSSSIAITNEFAIPIVEDLYFRSRQVDMLIQTLAHKDAVIAKLSDKLEATGTGLEHVFTALSGRKKVTRETADGKIRGLAPFNEQKMNDELRNNADQPGDVTDLVQRVFGGNAGLPGMSMNFASSNLDGWWRSFSSITSLPHRTASTEHNQTGAPNSAEPSSPPDANDVTMGDDDDNDDEFQVQSTPSRLKPMSETGPSKDAHTSSKQSSPAKAVKEEHASSQEPTKAGRIGAICGKKSVPPPSPPKAASPPPPKTKTKDAMADDNETASETASDVDETASLPDEAASSPPADSSPPPPPPPPPSSSAPAKKSGLGRIGGKPRQPVHDAGTAEDDAASAAAKGDEEVGSTAPKRLGVIGKRVGAGTAPSADVTRDDARRGRATSRNASAAEAREEKQKETSQERADRKREELKRELEKKAAAGPAKKKRRF</sequence>
<keyword evidence="4" id="KW-0234">DNA repair</keyword>
<proteinExistence type="inferred from homology"/>
<evidence type="ECO:0000256" key="2">
    <source>
        <dbReference type="ARBA" id="ARBA00022763"/>
    </source>
</evidence>
<dbReference type="GO" id="GO:0045027">
    <property type="term" value="F:DNA end binding"/>
    <property type="evidence" value="ECO:0007669"/>
    <property type="project" value="TreeGrafter"/>
</dbReference>
<feature type="compositionally biased region" description="Polar residues" evidence="8">
    <location>
        <begin position="278"/>
        <end position="291"/>
    </location>
</feature>
<dbReference type="GO" id="GO:0006303">
    <property type="term" value="P:double-strand break repair via nonhomologous end joining"/>
    <property type="evidence" value="ECO:0007669"/>
    <property type="project" value="UniProtKB-ARBA"/>
</dbReference>
<comment type="caution">
    <text evidence="11">The sequence shown here is derived from an EMBL/GenBank/DDBJ whole genome shotgun (WGS) entry which is preliminary data.</text>
</comment>
<evidence type="ECO:0000256" key="1">
    <source>
        <dbReference type="ARBA" id="ARBA00004123"/>
    </source>
</evidence>
<dbReference type="EMBL" id="AZHA01000016">
    <property type="protein sequence ID" value="OAA41473.1"/>
    <property type="molecule type" value="Genomic_DNA"/>
</dbReference>
<gene>
    <name evidence="11" type="ORF">BBO_05459</name>
</gene>
<dbReference type="PANTHER" id="PTHR32235:SF1">
    <property type="entry name" value="NON-HOMOLOGOUS END-JOINING FACTOR 1"/>
    <property type="match status" value="1"/>
</dbReference>
<dbReference type="PANTHER" id="PTHR32235">
    <property type="entry name" value="NON-HOMOLOGOUS END-JOINING FACTOR 1"/>
    <property type="match status" value="1"/>
</dbReference>
<feature type="compositionally biased region" description="Pro residues" evidence="8">
    <location>
        <begin position="424"/>
        <end position="437"/>
    </location>
</feature>
<comment type="similarity">
    <text evidence="6">Belongs to the XRCC4-XLF family. XLF subfamily.</text>
</comment>
<dbReference type="InterPro" id="IPR053829">
    <property type="entry name" value="XLF-like_CC"/>
</dbReference>
<dbReference type="InterPro" id="IPR052287">
    <property type="entry name" value="NHEJ_factor"/>
</dbReference>
<dbReference type="InterPro" id="IPR038051">
    <property type="entry name" value="XRCC4-like_N_sf"/>
</dbReference>
<evidence type="ECO:0000259" key="9">
    <source>
        <dbReference type="Pfam" id="PF09302"/>
    </source>
</evidence>